<sequence>MTNPPKEAEVSEELQLIKRHKSPDADELPSTLFMKDDDDFLVKELTELFTKVLKLVIVPTLWNGSIVAPIYINGSRRFCNNYYRGINLLLITSKLLVSFMLYRLFKTRERLTREEQASFRSGLECNDHIFTLYRRSEHRHTYCWPNIRTVS</sequence>
<keyword evidence="1" id="KW-0812">Transmembrane</keyword>
<dbReference type="WBParaSite" id="SRDH1_94860.1">
    <property type="protein sequence ID" value="SRDH1_94860.1"/>
    <property type="gene ID" value="SRDH1_94860"/>
</dbReference>
<dbReference type="PANTHER" id="PTHR19446">
    <property type="entry name" value="REVERSE TRANSCRIPTASES"/>
    <property type="match status" value="1"/>
</dbReference>
<feature type="transmembrane region" description="Helical" evidence="1">
    <location>
        <begin position="84"/>
        <end position="105"/>
    </location>
</feature>
<feature type="transmembrane region" description="Helical" evidence="1">
    <location>
        <begin position="52"/>
        <end position="72"/>
    </location>
</feature>
<dbReference type="Proteomes" id="UP000050792">
    <property type="component" value="Unassembled WGS sequence"/>
</dbReference>
<evidence type="ECO:0000313" key="3">
    <source>
        <dbReference type="WBParaSite" id="SRDH1_94860.1"/>
    </source>
</evidence>
<evidence type="ECO:0000256" key="1">
    <source>
        <dbReference type="SAM" id="Phobius"/>
    </source>
</evidence>
<keyword evidence="2" id="KW-1185">Reference proteome</keyword>
<dbReference type="AlphaFoldDB" id="A0AA85GHG4"/>
<keyword evidence="1" id="KW-0472">Membrane</keyword>
<protein>
    <submittedName>
        <fullName evidence="3">Uncharacterized protein</fullName>
    </submittedName>
</protein>
<reference evidence="3" key="2">
    <citation type="submission" date="2023-11" db="UniProtKB">
        <authorList>
            <consortium name="WormBaseParasite"/>
        </authorList>
    </citation>
    <scope>IDENTIFICATION</scope>
</reference>
<evidence type="ECO:0000313" key="2">
    <source>
        <dbReference type="Proteomes" id="UP000050792"/>
    </source>
</evidence>
<proteinExistence type="predicted"/>
<accession>A0AA85GHG4</accession>
<name>A0AA85GHG4_9TREM</name>
<keyword evidence="1" id="KW-1133">Transmembrane helix</keyword>
<organism evidence="2 3">
    <name type="scientific">Schistosoma rodhaini</name>
    <dbReference type="NCBI Taxonomy" id="6188"/>
    <lineage>
        <taxon>Eukaryota</taxon>
        <taxon>Metazoa</taxon>
        <taxon>Spiralia</taxon>
        <taxon>Lophotrochozoa</taxon>
        <taxon>Platyhelminthes</taxon>
        <taxon>Trematoda</taxon>
        <taxon>Digenea</taxon>
        <taxon>Strigeidida</taxon>
        <taxon>Schistosomatoidea</taxon>
        <taxon>Schistosomatidae</taxon>
        <taxon>Schistosoma</taxon>
    </lineage>
</organism>
<reference evidence="2" key="1">
    <citation type="submission" date="2022-06" db="EMBL/GenBank/DDBJ databases">
        <authorList>
            <person name="Berger JAMES D."/>
            <person name="Berger JAMES D."/>
        </authorList>
    </citation>
    <scope>NUCLEOTIDE SEQUENCE [LARGE SCALE GENOMIC DNA]</scope>
</reference>